<dbReference type="AlphaFoldDB" id="A0A8H6A941"/>
<evidence type="ECO:0000313" key="1">
    <source>
        <dbReference type="EMBL" id="KAF5862055.1"/>
    </source>
</evidence>
<sequence length="455" mass="52149">MSGVENNRAFARPLLPEILSRIMEFLSDDRAALRSALLVNKLWAAEAMTVLWQKPPVEALASSPDDHRQFYARQVRELDFGGDKDGKHHSAFRSLEFPRLRRITIDFYRPNDGEKLWLDQYIQPNLEEFIFYGAEPAGDLLSLLETRCPRLRCVLIGYVWEGVSASRLIKFFDRCKSLRSICLPSNMERFLDDQMFAYFARRHDLEELEFGKTITYEMVEKALDGIQSPFKYIQRLTVPAESKALKLLAPTIKSVTTLELNVEDSQFNPLPLVSSLVNLRELEIASQWASWSATDFLALKGLKNLRRLEIYPIEDDLTSPNLTDPDFVQIFANMSKLQQFSFQVQCTLSTAAITSLGQHCRQLTSCDLLGSYYLNSWLNIERPLFPHLRQLELGAIIPEEQGPQPPSSTTRAQKLAHLIVEHAPNLEQLQLWDRDEFSKEVVAAFKAETGNEYNP</sequence>
<protein>
    <recommendedName>
        <fullName evidence="3">F-box domain-containing protein</fullName>
    </recommendedName>
</protein>
<proteinExistence type="predicted"/>
<organism evidence="1 2">
    <name type="scientific">Petromyces alliaceus</name>
    <name type="common">Aspergillus alliaceus</name>
    <dbReference type="NCBI Taxonomy" id="209559"/>
    <lineage>
        <taxon>Eukaryota</taxon>
        <taxon>Fungi</taxon>
        <taxon>Dikarya</taxon>
        <taxon>Ascomycota</taxon>
        <taxon>Pezizomycotina</taxon>
        <taxon>Eurotiomycetes</taxon>
        <taxon>Eurotiomycetidae</taxon>
        <taxon>Eurotiales</taxon>
        <taxon>Aspergillaceae</taxon>
        <taxon>Aspergillus</taxon>
        <taxon>Aspergillus subgen. Circumdati</taxon>
    </lineage>
</organism>
<dbReference type="EMBL" id="SPNV01000083">
    <property type="protein sequence ID" value="KAF5862055.1"/>
    <property type="molecule type" value="Genomic_DNA"/>
</dbReference>
<dbReference type="Proteomes" id="UP000541154">
    <property type="component" value="Unassembled WGS sequence"/>
</dbReference>
<name>A0A8H6A941_PETAA</name>
<evidence type="ECO:0008006" key="3">
    <source>
        <dbReference type="Google" id="ProtNLM"/>
    </source>
</evidence>
<accession>A0A8H6A941</accession>
<gene>
    <name evidence="1" type="ORF">ETB97_012202</name>
</gene>
<dbReference type="SUPFAM" id="SSF52047">
    <property type="entry name" value="RNI-like"/>
    <property type="match status" value="1"/>
</dbReference>
<dbReference type="Gene3D" id="3.80.10.10">
    <property type="entry name" value="Ribonuclease Inhibitor"/>
    <property type="match status" value="1"/>
</dbReference>
<comment type="caution">
    <text evidence="1">The sequence shown here is derived from an EMBL/GenBank/DDBJ whole genome shotgun (WGS) entry which is preliminary data.</text>
</comment>
<dbReference type="InterPro" id="IPR032675">
    <property type="entry name" value="LRR_dom_sf"/>
</dbReference>
<keyword evidence="2" id="KW-1185">Reference proteome</keyword>
<reference evidence="1 2" key="1">
    <citation type="submission" date="2019-04" db="EMBL/GenBank/DDBJ databases">
        <title>Aspergillus burnettii sp. nov., novel species from soil in southeast Queensland.</title>
        <authorList>
            <person name="Gilchrist C.L.M."/>
            <person name="Pitt J.I."/>
            <person name="Lange L."/>
            <person name="Lacey H.J."/>
            <person name="Vuong D."/>
            <person name="Midgley D.J."/>
            <person name="Greenfield P."/>
            <person name="Bradbury M."/>
            <person name="Lacey E."/>
            <person name="Busk P.K."/>
            <person name="Pilgaard B."/>
            <person name="Chooi Y.H."/>
            <person name="Piggott A.M."/>
        </authorList>
    </citation>
    <scope>NUCLEOTIDE SEQUENCE [LARGE SCALE GENOMIC DNA]</scope>
    <source>
        <strain evidence="1 2">FRR 5400</strain>
    </source>
</reference>
<evidence type="ECO:0000313" key="2">
    <source>
        <dbReference type="Proteomes" id="UP000541154"/>
    </source>
</evidence>